<evidence type="ECO:0000256" key="1">
    <source>
        <dbReference type="ARBA" id="ARBA00007812"/>
    </source>
</evidence>
<comment type="similarity">
    <text evidence="1 3">Belongs to the TPP enzyme family.</text>
</comment>
<evidence type="ECO:0000256" key="3">
    <source>
        <dbReference type="RuleBase" id="RU362132"/>
    </source>
</evidence>
<dbReference type="AlphaFoldDB" id="A0A7G9G7S2"/>
<dbReference type="SUPFAM" id="SSF52518">
    <property type="entry name" value="Thiamin diphosphate-binding fold (THDP-binding)"/>
    <property type="match status" value="2"/>
</dbReference>
<dbReference type="InterPro" id="IPR045229">
    <property type="entry name" value="TPP_enz"/>
</dbReference>
<dbReference type="GO" id="GO:0030976">
    <property type="term" value="F:thiamine pyrophosphate binding"/>
    <property type="evidence" value="ECO:0007669"/>
    <property type="project" value="InterPro"/>
</dbReference>
<dbReference type="Pfam" id="PF02776">
    <property type="entry name" value="TPP_enzyme_N"/>
    <property type="match status" value="1"/>
</dbReference>
<dbReference type="FunFam" id="3.40.50.970:FF:000007">
    <property type="entry name" value="Acetolactate synthase"/>
    <property type="match status" value="1"/>
</dbReference>
<accession>A0A7G9G7S2</accession>
<dbReference type="InterPro" id="IPR029035">
    <property type="entry name" value="DHS-like_NAD/FAD-binding_dom"/>
</dbReference>
<dbReference type="Pfam" id="PF00205">
    <property type="entry name" value="TPP_enzyme_M"/>
    <property type="match status" value="1"/>
</dbReference>
<dbReference type="GO" id="GO:0050660">
    <property type="term" value="F:flavin adenine dinucleotide binding"/>
    <property type="evidence" value="ECO:0007669"/>
    <property type="project" value="TreeGrafter"/>
</dbReference>
<organism evidence="7 8">
    <name type="scientific">Qiania dongpingensis</name>
    <dbReference type="NCBI Taxonomy" id="2763669"/>
    <lineage>
        <taxon>Bacteria</taxon>
        <taxon>Bacillati</taxon>
        <taxon>Bacillota</taxon>
        <taxon>Clostridia</taxon>
        <taxon>Lachnospirales</taxon>
        <taxon>Lachnospiraceae</taxon>
        <taxon>Qiania</taxon>
    </lineage>
</organism>
<dbReference type="GO" id="GO:0005948">
    <property type="term" value="C:acetolactate synthase complex"/>
    <property type="evidence" value="ECO:0007669"/>
    <property type="project" value="TreeGrafter"/>
</dbReference>
<dbReference type="SUPFAM" id="SSF52467">
    <property type="entry name" value="DHS-like NAD/FAD-binding domain"/>
    <property type="match status" value="1"/>
</dbReference>
<dbReference type="Proteomes" id="UP000515823">
    <property type="component" value="Chromosome"/>
</dbReference>
<proteinExistence type="inferred from homology"/>
<feature type="domain" description="Thiamine pyrophosphate enzyme TPP-binding" evidence="5">
    <location>
        <begin position="388"/>
        <end position="536"/>
    </location>
</feature>
<feature type="domain" description="Thiamine pyrophosphate enzyme central" evidence="4">
    <location>
        <begin position="197"/>
        <end position="330"/>
    </location>
</feature>
<dbReference type="InterPro" id="IPR012001">
    <property type="entry name" value="Thiamin_PyroP_enz_TPP-bd_dom"/>
</dbReference>
<protein>
    <submittedName>
        <fullName evidence="7">Thiamine pyrophosphate-binding protein</fullName>
    </submittedName>
</protein>
<keyword evidence="8" id="KW-1185">Reference proteome</keyword>
<name>A0A7G9G7S2_9FIRM</name>
<dbReference type="PANTHER" id="PTHR18968">
    <property type="entry name" value="THIAMINE PYROPHOSPHATE ENZYMES"/>
    <property type="match status" value="1"/>
</dbReference>
<reference evidence="7 8" key="1">
    <citation type="submission" date="2020-08" db="EMBL/GenBank/DDBJ databases">
        <authorList>
            <person name="Liu C."/>
            <person name="Sun Q."/>
        </authorList>
    </citation>
    <scope>NUCLEOTIDE SEQUENCE [LARGE SCALE GENOMIC DNA]</scope>
    <source>
        <strain evidence="7 8">NSJ-38</strain>
    </source>
</reference>
<dbReference type="Gene3D" id="3.40.50.1220">
    <property type="entry name" value="TPP-binding domain"/>
    <property type="match status" value="1"/>
</dbReference>
<dbReference type="EMBL" id="CP060634">
    <property type="protein sequence ID" value="QNM06854.1"/>
    <property type="molecule type" value="Genomic_DNA"/>
</dbReference>
<dbReference type="GO" id="GO:0003984">
    <property type="term" value="F:acetolactate synthase activity"/>
    <property type="evidence" value="ECO:0007669"/>
    <property type="project" value="TreeGrafter"/>
</dbReference>
<dbReference type="PANTHER" id="PTHR18968:SF13">
    <property type="entry name" value="ACETOLACTATE SYNTHASE CATALYTIC SUBUNIT, MITOCHONDRIAL"/>
    <property type="match status" value="1"/>
</dbReference>
<evidence type="ECO:0000313" key="7">
    <source>
        <dbReference type="EMBL" id="QNM06854.1"/>
    </source>
</evidence>
<feature type="domain" description="Thiamine pyrophosphate enzyme N-terminal TPP-binding" evidence="6">
    <location>
        <begin position="1"/>
        <end position="123"/>
    </location>
</feature>
<evidence type="ECO:0000259" key="6">
    <source>
        <dbReference type="Pfam" id="PF02776"/>
    </source>
</evidence>
<dbReference type="RefSeq" id="WP_249304604.1">
    <property type="nucleotide sequence ID" value="NZ_CP060634.1"/>
</dbReference>
<keyword evidence="2 3" id="KW-0786">Thiamine pyrophosphate</keyword>
<dbReference type="CDD" id="cd07035">
    <property type="entry name" value="TPP_PYR_POX_like"/>
    <property type="match status" value="1"/>
</dbReference>
<dbReference type="Gene3D" id="3.40.50.970">
    <property type="match status" value="2"/>
</dbReference>
<evidence type="ECO:0000259" key="5">
    <source>
        <dbReference type="Pfam" id="PF02775"/>
    </source>
</evidence>
<dbReference type="GO" id="GO:0000287">
    <property type="term" value="F:magnesium ion binding"/>
    <property type="evidence" value="ECO:0007669"/>
    <property type="project" value="InterPro"/>
</dbReference>
<evidence type="ECO:0000256" key="2">
    <source>
        <dbReference type="ARBA" id="ARBA00023052"/>
    </source>
</evidence>
<gene>
    <name evidence="7" type="ORF">H9Q78_07025</name>
</gene>
<dbReference type="KEGG" id="qdo:H9Q78_07025"/>
<dbReference type="GO" id="GO:0009097">
    <property type="term" value="P:isoleucine biosynthetic process"/>
    <property type="evidence" value="ECO:0007669"/>
    <property type="project" value="TreeGrafter"/>
</dbReference>
<evidence type="ECO:0000259" key="4">
    <source>
        <dbReference type="Pfam" id="PF00205"/>
    </source>
</evidence>
<sequence length="576" mass="64605">MKVSDYIAGFLREKGVDTVFGYQGSSISHTIDSISRQPNIHYIQTIHEQGAAFAANGYALAKKRFGVAVACSGPGAINLITGIANAYYDSIPCMFIVGQVSTPEIRKNKSMRQLGFQETDITEMVEPITKYAATVMEPLQIAYHLEKAYFEMLDGRKGPVLLNVPHNIQTGMIEEDTVRHFTALQKKIEGDFEKISESWKIISKSKRPLILLGGGAEGINEVKEFIEFCSESKIPVVSSYRGKDVLDNTFDNYVGTIGAYGNRCANLAVKYCDVLLVLGSRIDGRQTGGDFKRFAPNASVICVDIDEIELTEKPEEYCKVLCEAHEYVRKIYSFFSKEGMRTGWLLNIKEWEQRYKIEEEYEINEFVNPNKLIYELTISLDNAVISTDVGQNQIWTNASSIIKKNCLLIQSAGLGSMGYALPASIGAYFANQNRQIICICGDGGFQMNIQELQTIVTNKIPVKIFLMNNKSLGLIRIYQDKALGANYEGSVRGFESPDYNMIAQAYGMRYIKISDNEYKDSLKEILDLKTSCIVEIIISDKSTCFPEPTYRSTVDKQSPVLSDAEIMRIEEEIYGR</sequence>
<dbReference type="InterPro" id="IPR011766">
    <property type="entry name" value="TPP_enzyme_TPP-bd"/>
</dbReference>
<dbReference type="GO" id="GO:0009099">
    <property type="term" value="P:L-valine biosynthetic process"/>
    <property type="evidence" value="ECO:0007669"/>
    <property type="project" value="TreeGrafter"/>
</dbReference>
<dbReference type="Pfam" id="PF02775">
    <property type="entry name" value="TPP_enzyme_C"/>
    <property type="match status" value="1"/>
</dbReference>
<dbReference type="InterPro" id="IPR029061">
    <property type="entry name" value="THDP-binding"/>
</dbReference>
<dbReference type="InterPro" id="IPR012000">
    <property type="entry name" value="Thiamin_PyroP_enz_cen_dom"/>
</dbReference>
<evidence type="ECO:0000313" key="8">
    <source>
        <dbReference type="Proteomes" id="UP000515823"/>
    </source>
</evidence>